<organism evidence="1 2">
    <name type="scientific">Flavonifractor plautii</name>
    <name type="common">Fusobacterium plautii</name>
    <dbReference type="NCBI Taxonomy" id="292800"/>
    <lineage>
        <taxon>Bacteria</taxon>
        <taxon>Bacillati</taxon>
        <taxon>Bacillota</taxon>
        <taxon>Clostridia</taxon>
        <taxon>Eubacteriales</taxon>
        <taxon>Oscillospiraceae</taxon>
        <taxon>Flavonifractor</taxon>
    </lineage>
</organism>
<gene>
    <name evidence="1" type="ORF">ERS852411_04005</name>
</gene>
<proteinExistence type="predicted"/>
<dbReference type="EMBL" id="CYZT01000703">
    <property type="protein sequence ID" value="CUQ13241.1"/>
    <property type="molecule type" value="Genomic_DNA"/>
</dbReference>
<name>A0A174TXR0_FLAPL</name>
<accession>A0A174TXR0</accession>
<evidence type="ECO:0000313" key="2">
    <source>
        <dbReference type="Proteomes" id="UP000095746"/>
    </source>
</evidence>
<protein>
    <submittedName>
        <fullName evidence="1">Uncharacterized protein</fullName>
    </submittedName>
</protein>
<dbReference type="AlphaFoldDB" id="A0A174TXR0"/>
<dbReference type="Proteomes" id="UP000095746">
    <property type="component" value="Unassembled WGS sequence"/>
</dbReference>
<sequence>MSSLKWEAKMRRSWGVRAISGTSTMAVRPRASAS</sequence>
<reference evidence="1 2" key="1">
    <citation type="submission" date="2015-09" db="EMBL/GenBank/DDBJ databases">
        <authorList>
            <consortium name="Pathogen Informatics"/>
        </authorList>
    </citation>
    <scope>NUCLEOTIDE SEQUENCE [LARGE SCALE GENOMIC DNA]</scope>
    <source>
        <strain evidence="1 2">2789STDY5608854</strain>
    </source>
</reference>
<evidence type="ECO:0000313" key="1">
    <source>
        <dbReference type="EMBL" id="CUQ13241.1"/>
    </source>
</evidence>